<organism evidence="1 2">
    <name type="scientific">Pseudonocardia asaccharolytica DSM 44247 = NBRC 16224</name>
    <dbReference type="NCBI Taxonomy" id="1123024"/>
    <lineage>
        <taxon>Bacteria</taxon>
        <taxon>Bacillati</taxon>
        <taxon>Actinomycetota</taxon>
        <taxon>Actinomycetes</taxon>
        <taxon>Pseudonocardiales</taxon>
        <taxon>Pseudonocardiaceae</taxon>
        <taxon>Pseudonocardia</taxon>
    </lineage>
</organism>
<sequence length="82" mass="8542">MPDYTVTVRHSDALSFQVSNGRATLTTDWDPADRSLLATEPFLAGLGACTLATSVDHTQQHALDVCGVGVSVSGIPQPGRCG</sequence>
<evidence type="ECO:0000313" key="1">
    <source>
        <dbReference type="EMBL" id="GEL17180.1"/>
    </source>
</evidence>
<dbReference type="RefSeq" id="WP_028929393.1">
    <property type="nucleotide sequence ID" value="NZ_AUII01000004.1"/>
</dbReference>
<proteinExistence type="predicted"/>
<dbReference type="STRING" id="1123024.GCA_000423625_01352"/>
<name>A0A511CX90_9PSEU</name>
<dbReference type="AlphaFoldDB" id="A0A511CX90"/>
<dbReference type="OrthoDB" id="9811389at2"/>
<dbReference type="Proteomes" id="UP000321328">
    <property type="component" value="Unassembled WGS sequence"/>
</dbReference>
<dbReference type="InterPro" id="IPR036102">
    <property type="entry name" value="OsmC/Ohrsf"/>
</dbReference>
<protein>
    <submittedName>
        <fullName evidence="1">Uncharacterized protein</fullName>
    </submittedName>
</protein>
<reference evidence="1 2" key="1">
    <citation type="submission" date="2019-07" db="EMBL/GenBank/DDBJ databases">
        <title>Whole genome shotgun sequence of Pseudonocardia asaccharolytica NBRC 16224.</title>
        <authorList>
            <person name="Hosoyama A."/>
            <person name="Uohara A."/>
            <person name="Ohji S."/>
            <person name="Ichikawa N."/>
        </authorList>
    </citation>
    <scope>NUCLEOTIDE SEQUENCE [LARGE SCALE GENOMIC DNA]</scope>
    <source>
        <strain evidence="1 2">NBRC 16224</strain>
    </source>
</reference>
<keyword evidence="2" id="KW-1185">Reference proteome</keyword>
<accession>A0A511CX90</accession>
<comment type="caution">
    <text evidence="1">The sequence shown here is derived from an EMBL/GenBank/DDBJ whole genome shotgun (WGS) entry which is preliminary data.</text>
</comment>
<evidence type="ECO:0000313" key="2">
    <source>
        <dbReference type="Proteomes" id="UP000321328"/>
    </source>
</evidence>
<dbReference type="SUPFAM" id="SSF82784">
    <property type="entry name" value="OsmC-like"/>
    <property type="match status" value="1"/>
</dbReference>
<gene>
    <name evidence="1" type="ORF">PA7_10170</name>
</gene>
<dbReference type="EMBL" id="BJVI01000006">
    <property type="protein sequence ID" value="GEL17180.1"/>
    <property type="molecule type" value="Genomic_DNA"/>
</dbReference>